<dbReference type="Pfam" id="PF13277">
    <property type="entry name" value="YmdB"/>
    <property type="match status" value="1"/>
</dbReference>
<evidence type="ECO:0000256" key="2">
    <source>
        <dbReference type="PIRSR" id="PIRSR004789-51"/>
    </source>
</evidence>
<gene>
    <name evidence="3" type="ORF">EYH37_04225</name>
</gene>
<feature type="active site" description="Proton donor" evidence="1">
    <location>
        <position position="68"/>
    </location>
</feature>
<dbReference type="PANTHER" id="PTHR36303:SF1">
    <property type="entry name" value="2',3'-CYCLIC-NUCLEOTIDE 2'-PHOSPHODIESTERASE"/>
    <property type="match status" value="1"/>
</dbReference>
<evidence type="ECO:0000313" key="4">
    <source>
        <dbReference type="Proteomes" id="UP000606463"/>
    </source>
</evidence>
<dbReference type="InterPro" id="IPR029052">
    <property type="entry name" value="Metallo-depent_PP-like"/>
</dbReference>
<feature type="binding site" evidence="2">
    <location>
        <position position="178"/>
    </location>
    <ligand>
        <name>Fe cation</name>
        <dbReference type="ChEBI" id="CHEBI:24875"/>
        <label>1</label>
    </ligand>
</feature>
<feature type="binding site" evidence="2">
    <location>
        <position position="151"/>
    </location>
    <ligand>
        <name>Fe cation</name>
        <dbReference type="ChEBI" id="CHEBI:24875"/>
        <label>2</label>
    </ligand>
</feature>
<dbReference type="PIRSF" id="PIRSF004789">
    <property type="entry name" value="DR1281"/>
    <property type="match status" value="1"/>
</dbReference>
<dbReference type="Gene3D" id="3.60.21.10">
    <property type="match status" value="1"/>
</dbReference>
<dbReference type="GO" id="GO:0046872">
    <property type="term" value="F:metal ion binding"/>
    <property type="evidence" value="ECO:0007669"/>
    <property type="project" value="UniProtKB-KW"/>
</dbReference>
<dbReference type="InterPro" id="IPR005235">
    <property type="entry name" value="YmdB-like"/>
</dbReference>
<feature type="binding site" evidence="2">
    <location>
        <position position="176"/>
    </location>
    <ligand>
        <name>Fe cation</name>
        <dbReference type="ChEBI" id="CHEBI:24875"/>
        <label>2</label>
    </ligand>
</feature>
<dbReference type="NCBIfam" id="TIGR00282">
    <property type="entry name" value="TIGR00282 family metallophosphoesterase"/>
    <property type="match status" value="1"/>
</dbReference>
<accession>A0A9D0YPJ7</accession>
<feature type="binding site" evidence="2">
    <location>
        <position position="39"/>
    </location>
    <ligand>
        <name>Fe cation</name>
        <dbReference type="ChEBI" id="CHEBI:24875"/>
        <label>1</label>
    </ligand>
</feature>
<evidence type="ECO:0000313" key="3">
    <source>
        <dbReference type="EMBL" id="HIP98553.1"/>
    </source>
</evidence>
<keyword evidence="2" id="KW-0479">Metal-binding</keyword>
<protein>
    <submittedName>
        <fullName evidence="3">TIGR00282 family metallophosphoesterase</fullName>
    </submittedName>
</protein>
<dbReference type="PANTHER" id="PTHR36303">
    <property type="entry name" value="2',3'-CYCLIC-NUCLEOTIDE 2'-PHOSPHODIESTERASE"/>
    <property type="match status" value="1"/>
</dbReference>
<comment type="caution">
    <text evidence="3">The sequence shown here is derived from an EMBL/GenBank/DDBJ whole genome shotgun (WGS) entry which is preliminary data.</text>
</comment>
<feature type="binding site" evidence="2">
    <location>
        <position position="40"/>
    </location>
    <ligand>
        <name>Fe cation</name>
        <dbReference type="ChEBI" id="CHEBI:24875"/>
        <label>1</label>
    </ligand>
</feature>
<dbReference type="GO" id="GO:0004113">
    <property type="term" value="F:2',3'-cyclic-nucleotide 3'-phosphodiesterase activity"/>
    <property type="evidence" value="ECO:0007669"/>
    <property type="project" value="TreeGrafter"/>
</dbReference>
<feature type="binding site" evidence="2">
    <location>
        <position position="39"/>
    </location>
    <ligand>
        <name>Fe cation</name>
        <dbReference type="ChEBI" id="CHEBI:24875"/>
        <label>2</label>
    </ligand>
</feature>
<dbReference type="EMBL" id="DQVE01000045">
    <property type="protein sequence ID" value="HIP98553.1"/>
    <property type="molecule type" value="Genomic_DNA"/>
</dbReference>
<feature type="binding site" evidence="2">
    <location>
        <position position="67"/>
    </location>
    <ligand>
        <name>Fe cation</name>
        <dbReference type="ChEBI" id="CHEBI:24875"/>
        <label>2</label>
    </ligand>
</feature>
<dbReference type="AlphaFoldDB" id="A0A9D0YPJ7"/>
<name>A0A9D0YPJ7_AQUAO</name>
<reference evidence="3" key="1">
    <citation type="journal article" date="2020" name="ISME J.">
        <title>Gammaproteobacteria mediating utilization of methyl-, sulfur- and petroleum organic compounds in deep ocean hydrothermal plumes.</title>
        <authorList>
            <person name="Zhou Z."/>
            <person name="Liu Y."/>
            <person name="Pan J."/>
            <person name="Cron B.R."/>
            <person name="Toner B.M."/>
            <person name="Anantharaman K."/>
            <person name="Breier J.A."/>
            <person name="Dick G.J."/>
            <person name="Li M."/>
        </authorList>
    </citation>
    <scope>NUCLEOTIDE SEQUENCE</scope>
    <source>
        <strain evidence="3">SZUA-1501</strain>
    </source>
</reference>
<feature type="binding site" evidence="2">
    <location>
        <position position="8"/>
    </location>
    <ligand>
        <name>Fe cation</name>
        <dbReference type="ChEBI" id="CHEBI:24875"/>
        <label>1</label>
    </ligand>
</feature>
<dbReference type="Proteomes" id="UP000606463">
    <property type="component" value="Unassembled WGS sequence"/>
</dbReference>
<sequence length="270" mass="30524">MRFLIVGDIIGNPGRRALKKFLLQEGDSLNYKFLIVNGENSAGGFGITKKVYQSLKQLGVDVITSGNHIWDKKEVFEFIGEVKDLLRPANYPPPTPGLGWNIFDKKGLKVAVINLMGLAFMNPYLENPFLTFDRIWEEVKNRVDIVVVDFHAEATAEKNAFVLYAKGRAKIVFGTHTHIPTADERIIDGETAYITDVGMSGVLNSVIGVDFKRTLPYYLQGIKKKFHPAERDEVVFNALLVDIEETDLKPKEVKRIQRIYPWEELKGIAV</sequence>
<organism evidence="3 4">
    <name type="scientific">Aquifex aeolicus</name>
    <dbReference type="NCBI Taxonomy" id="63363"/>
    <lineage>
        <taxon>Bacteria</taxon>
        <taxon>Pseudomonadati</taxon>
        <taxon>Aquificota</taxon>
        <taxon>Aquificia</taxon>
        <taxon>Aquificales</taxon>
        <taxon>Aquificaceae</taxon>
        <taxon>Aquifex</taxon>
    </lineage>
</organism>
<evidence type="ECO:0000256" key="1">
    <source>
        <dbReference type="PIRSR" id="PIRSR004789-50"/>
    </source>
</evidence>
<dbReference type="SUPFAM" id="SSF56300">
    <property type="entry name" value="Metallo-dependent phosphatases"/>
    <property type="match status" value="1"/>
</dbReference>
<proteinExistence type="predicted"/>